<dbReference type="Proteomes" id="UP000307000">
    <property type="component" value="Chromosome"/>
</dbReference>
<dbReference type="EMBL" id="CP034412">
    <property type="protein sequence ID" value="QCY47273.1"/>
    <property type="molecule type" value="Genomic_DNA"/>
</dbReference>
<dbReference type="RefSeq" id="WP_138174194.1">
    <property type="nucleotide sequence ID" value="NZ_CP034412.1"/>
</dbReference>
<evidence type="ECO:0000313" key="2">
    <source>
        <dbReference type="Proteomes" id="UP000307000"/>
    </source>
</evidence>
<dbReference type="InterPro" id="IPR027417">
    <property type="entry name" value="P-loop_NTPase"/>
</dbReference>
<dbReference type="GO" id="GO:0016301">
    <property type="term" value="F:kinase activity"/>
    <property type="evidence" value="ECO:0007669"/>
    <property type="project" value="UniProtKB-KW"/>
</dbReference>
<dbReference type="AlphaFoldDB" id="A0A5B7WW07"/>
<reference evidence="1 2" key="1">
    <citation type="submission" date="2018-12" db="EMBL/GenBank/DDBJ databases">
        <title>Complete Genome Sequence of Glutamicibacter creatinolyticus strain LGCM259,isolated from an abscess of a 12-year-old mare in Italy.</title>
        <authorList>
            <person name="Santos R.G."/>
            <person name="Silva A.L."/>
            <person name="Seyffert N."/>
            <person name="Castro T.L.P."/>
            <person name="Attili A.R."/>
            <person name="Rifici C."/>
            <person name="Mazzullo G."/>
            <person name="Brenig B."/>
            <person name="Venanzi F."/>
            <person name="Azevedo V."/>
        </authorList>
    </citation>
    <scope>NUCLEOTIDE SEQUENCE [LARGE SCALE GENOMIC DNA]</scope>
    <source>
        <strain evidence="1 2">LGCM 259</strain>
    </source>
</reference>
<organism evidence="1 2">
    <name type="scientific">Glutamicibacter creatinolyticus</name>
    <dbReference type="NCBI Taxonomy" id="162496"/>
    <lineage>
        <taxon>Bacteria</taxon>
        <taxon>Bacillati</taxon>
        <taxon>Actinomycetota</taxon>
        <taxon>Actinomycetes</taxon>
        <taxon>Micrococcales</taxon>
        <taxon>Micrococcaceae</taxon>
        <taxon>Glutamicibacter</taxon>
    </lineage>
</organism>
<dbReference type="Gene3D" id="3.40.50.300">
    <property type="entry name" value="P-loop containing nucleotide triphosphate hydrolases"/>
    <property type="match status" value="1"/>
</dbReference>
<accession>A0A5B7WW07</accession>
<keyword evidence="1" id="KW-0808">Transferase</keyword>
<proteinExistence type="predicted"/>
<protein>
    <submittedName>
        <fullName evidence="1">Uridine kinase</fullName>
    </submittedName>
</protein>
<dbReference type="SUPFAM" id="SSF52540">
    <property type="entry name" value="P-loop containing nucleoside triphosphate hydrolases"/>
    <property type="match status" value="1"/>
</dbReference>
<evidence type="ECO:0000313" key="1">
    <source>
        <dbReference type="EMBL" id="QCY47273.1"/>
    </source>
</evidence>
<gene>
    <name evidence="1" type="primary">udk</name>
    <name evidence="1" type="ORF">GcLGCM259_1542</name>
</gene>
<keyword evidence="1" id="KW-0418">Kinase</keyword>
<keyword evidence="2" id="KW-1185">Reference proteome</keyword>
<dbReference type="KEGG" id="gcr:GcLGCM259_1542"/>
<sequence>MVSVPLSTTPVILIGGASGSGKSYLASRYGRPHLPLDSFYRQISEDGQPEIFPRTQYGEIDWDHPGTWNRAAALEAIGELLETGSTNVPDYSIATSSYSGYLRITGAGPIVAEGIFLAELLQPLREMGVNVQAYYVDEPALVTALRRFVRDVSERRKPVGFLIKRGYALYRSHSANREAYRAQGFTLLPKPTIKQLLADLAQDPSRS</sequence>
<name>A0A5B7WW07_9MICC</name>